<protein>
    <submittedName>
        <fullName evidence="2">Uncharacterized protein</fullName>
    </submittedName>
</protein>
<accession>A0A518N4S9</accession>
<dbReference type="EMBL" id="CP042218">
    <property type="protein sequence ID" value="QDW66877.1"/>
    <property type="molecule type" value="Genomic_DNA"/>
</dbReference>
<proteinExistence type="predicted"/>
<gene>
    <name evidence="2" type="ORF">FPZ22_08230</name>
</gene>
<evidence type="ECO:0000313" key="3">
    <source>
        <dbReference type="Proteomes" id="UP000316584"/>
    </source>
</evidence>
<dbReference type="OrthoDB" id="6025423at2"/>
<keyword evidence="1" id="KW-0472">Membrane</keyword>
<dbReference type="RefSeq" id="WP_144892029.1">
    <property type="nucleotide sequence ID" value="NZ_CP042218.1"/>
</dbReference>
<keyword evidence="3" id="KW-1185">Reference proteome</keyword>
<dbReference type="KEGG" id="lug:FPZ22_08230"/>
<organism evidence="2 3">
    <name type="scientific">Luteimonas granuli</name>
    <dbReference type="NCBI Taxonomy" id="1176533"/>
    <lineage>
        <taxon>Bacteria</taxon>
        <taxon>Pseudomonadati</taxon>
        <taxon>Pseudomonadota</taxon>
        <taxon>Gammaproteobacteria</taxon>
        <taxon>Lysobacterales</taxon>
        <taxon>Lysobacteraceae</taxon>
        <taxon>Luteimonas</taxon>
    </lineage>
</organism>
<name>A0A518N4S9_9GAMM</name>
<evidence type="ECO:0000256" key="1">
    <source>
        <dbReference type="SAM" id="Phobius"/>
    </source>
</evidence>
<dbReference type="Proteomes" id="UP000316584">
    <property type="component" value="Chromosome"/>
</dbReference>
<keyword evidence="1" id="KW-1133">Transmembrane helix</keyword>
<sequence>MTRTGDGGQKAVAEARPEAVMRHHRAAWRVERIAWATMALLLLGAVLGAFGGGPLSHARSGSPEAVQLEYQRLLRAAAPTEYRLLIQPSFAADGRVAVRIDQALVELMQLESIVPEPDAVAAGAGYTEFSFRIAPDRRSVAHVVLRFKPATFGRFSGELSVDGAPPLAVSHFVYP</sequence>
<feature type="transmembrane region" description="Helical" evidence="1">
    <location>
        <begin position="33"/>
        <end position="53"/>
    </location>
</feature>
<reference evidence="2 3" key="1">
    <citation type="submission" date="2019-07" db="EMBL/GenBank/DDBJ databases">
        <title>Full genome sequence of Luteimonas sp. Gr-4.</title>
        <authorList>
            <person name="Im W.-T."/>
        </authorList>
    </citation>
    <scope>NUCLEOTIDE SEQUENCE [LARGE SCALE GENOMIC DNA]</scope>
    <source>
        <strain evidence="2 3">Gr-4</strain>
    </source>
</reference>
<dbReference type="AlphaFoldDB" id="A0A518N4S9"/>
<keyword evidence="1" id="KW-0812">Transmembrane</keyword>
<evidence type="ECO:0000313" key="2">
    <source>
        <dbReference type="EMBL" id="QDW66877.1"/>
    </source>
</evidence>